<accession>A0A3M7EHY6</accession>
<organism evidence="3 4">
    <name type="scientific">Hortaea werneckii</name>
    <name type="common">Black yeast</name>
    <name type="synonym">Cladosporium werneckii</name>
    <dbReference type="NCBI Taxonomy" id="91943"/>
    <lineage>
        <taxon>Eukaryota</taxon>
        <taxon>Fungi</taxon>
        <taxon>Dikarya</taxon>
        <taxon>Ascomycota</taxon>
        <taxon>Pezizomycotina</taxon>
        <taxon>Dothideomycetes</taxon>
        <taxon>Dothideomycetidae</taxon>
        <taxon>Mycosphaerellales</taxon>
        <taxon>Teratosphaeriaceae</taxon>
        <taxon>Hortaea</taxon>
    </lineage>
</organism>
<feature type="compositionally biased region" description="Low complexity" evidence="2">
    <location>
        <begin position="290"/>
        <end position="305"/>
    </location>
</feature>
<evidence type="ECO:0000256" key="1">
    <source>
        <dbReference type="SAM" id="Coils"/>
    </source>
</evidence>
<gene>
    <name evidence="3" type="ORF">D0863_02167</name>
</gene>
<comment type="caution">
    <text evidence="3">The sequence shown here is derived from an EMBL/GenBank/DDBJ whole genome shotgun (WGS) entry which is preliminary data.</text>
</comment>
<evidence type="ECO:0000313" key="4">
    <source>
        <dbReference type="Proteomes" id="UP000269276"/>
    </source>
</evidence>
<dbReference type="Proteomes" id="UP000269276">
    <property type="component" value="Unassembled WGS sequence"/>
</dbReference>
<dbReference type="EMBL" id="QWIP01000045">
    <property type="protein sequence ID" value="RMY76070.1"/>
    <property type="molecule type" value="Genomic_DNA"/>
</dbReference>
<evidence type="ECO:0000313" key="3">
    <source>
        <dbReference type="EMBL" id="RMY76070.1"/>
    </source>
</evidence>
<feature type="compositionally biased region" description="Basic and acidic residues" evidence="2">
    <location>
        <begin position="306"/>
        <end position="321"/>
    </location>
</feature>
<feature type="compositionally biased region" description="Pro residues" evidence="2">
    <location>
        <begin position="30"/>
        <end position="71"/>
    </location>
</feature>
<name>A0A3M7EHY6_HORWE</name>
<sequence>MSFEAIQYVPGVNTGDYRMYARVGLYPPPQWVPPPPPPLPPHHWQAPPPMIPPQWSGPPPASCPPAPPPAEPQSTESPSKKRKASPAPVAPKAQPRQGASTRGLTREQHLVALRIQLSHDMRDRYGCDGYWAEVMRQYKLAGMPEHRSLNKTLPKLAREFDEWLRREGNFNNEWERDDELRFARREWAELMDEYDRMPPGEREMWRKAHGKALAEERELEAAREAEAEQQEWKRPRLMSEDLYGDDGYGQDESISEGMSNHDDSSLDVTSADESEEDMVATENYRRRLRSPPSSDSIRSRSVSQPRSERPRSERPRSEDPATKSFVQANNAVIAWMERDKTKTSDLSRMNARLEDKLDQVTNKLTRMEAVLNQLIKLVSLQQQDRSTGLKSPQ</sequence>
<protein>
    <submittedName>
        <fullName evidence="3">Uncharacterized protein</fullName>
    </submittedName>
</protein>
<dbReference type="OrthoDB" id="3908339at2759"/>
<feature type="region of interest" description="Disordered" evidence="2">
    <location>
        <begin position="216"/>
        <end position="326"/>
    </location>
</feature>
<feature type="region of interest" description="Disordered" evidence="2">
    <location>
        <begin position="30"/>
        <end position="105"/>
    </location>
</feature>
<dbReference type="AlphaFoldDB" id="A0A3M7EHY6"/>
<proteinExistence type="predicted"/>
<reference evidence="3 4" key="1">
    <citation type="journal article" date="2018" name="BMC Genomics">
        <title>Genomic evidence for intraspecific hybridization in a clonal and extremely halotolerant yeast.</title>
        <authorList>
            <person name="Gostincar C."/>
            <person name="Stajich J.E."/>
            <person name="Zupancic J."/>
            <person name="Zalar P."/>
            <person name="Gunde-Cimerman N."/>
        </authorList>
    </citation>
    <scope>NUCLEOTIDE SEQUENCE [LARGE SCALE GENOMIC DNA]</scope>
    <source>
        <strain evidence="3 4">EXF-2682</strain>
    </source>
</reference>
<keyword evidence="1" id="KW-0175">Coiled coil</keyword>
<dbReference type="VEuPathDB" id="FungiDB:BTJ68_15319"/>
<feature type="compositionally biased region" description="Basic and acidic residues" evidence="2">
    <location>
        <begin position="216"/>
        <end position="239"/>
    </location>
</feature>
<feature type="coiled-coil region" evidence="1">
    <location>
        <begin position="343"/>
        <end position="377"/>
    </location>
</feature>
<evidence type="ECO:0000256" key="2">
    <source>
        <dbReference type="SAM" id="MobiDB-lite"/>
    </source>
</evidence>
<feature type="compositionally biased region" description="Acidic residues" evidence="2">
    <location>
        <begin position="270"/>
        <end position="279"/>
    </location>
</feature>